<feature type="region of interest" description="Disordered" evidence="1">
    <location>
        <begin position="31"/>
        <end position="100"/>
    </location>
</feature>
<proteinExistence type="predicted"/>
<reference evidence="2" key="1">
    <citation type="submission" date="2023-03" db="EMBL/GenBank/DDBJ databases">
        <title>Chitinimonas shenzhenensis gen. nov., sp. nov., a novel member of family Burkholderiaceae isolated from activated sludge collected in Shen Zhen, China.</title>
        <authorList>
            <person name="Wang X."/>
        </authorList>
    </citation>
    <scope>NUCLEOTIDE SEQUENCE</scope>
    <source>
        <strain evidence="2">DQS-5</strain>
    </source>
</reference>
<sequence>KFADGSSLDASALQAKAPANVVMAEDTTREADIDSVTGLPVPLRPTPKTPQRGAMGDNNGNEADIDSIGTNEADIDHLPGLGQPVDPTPRTGPAGADWATRQTHLLIDAMASFEADSSASLSHNPWDRGHYDAIVLAGHGGH</sequence>
<evidence type="ECO:0000256" key="1">
    <source>
        <dbReference type="SAM" id="MobiDB-lite"/>
    </source>
</evidence>
<protein>
    <submittedName>
        <fullName evidence="2">Uncharacterized protein</fullName>
    </submittedName>
</protein>
<evidence type="ECO:0000313" key="3">
    <source>
        <dbReference type="Proteomes" id="UP001172778"/>
    </source>
</evidence>
<dbReference type="Proteomes" id="UP001172778">
    <property type="component" value="Unassembled WGS sequence"/>
</dbReference>
<dbReference type="EMBL" id="JARRAF010000023">
    <property type="protein sequence ID" value="MDK2125762.1"/>
    <property type="molecule type" value="Genomic_DNA"/>
</dbReference>
<keyword evidence="3" id="KW-1185">Reference proteome</keyword>
<dbReference type="RefSeq" id="WP_284102071.1">
    <property type="nucleotide sequence ID" value="NZ_JARRAF010000023.1"/>
</dbReference>
<name>A0ABT7E0C4_9NEIS</name>
<organism evidence="2 3">
    <name type="scientific">Parachitinimonas caeni</name>
    <dbReference type="NCBI Taxonomy" id="3031301"/>
    <lineage>
        <taxon>Bacteria</taxon>
        <taxon>Pseudomonadati</taxon>
        <taxon>Pseudomonadota</taxon>
        <taxon>Betaproteobacteria</taxon>
        <taxon>Neisseriales</taxon>
        <taxon>Chitinibacteraceae</taxon>
        <taxon>Parachitinimonas</taxon>
    </lineage>
</organism>
<gene>
    <name evidence="2" type="ORF">PZA18_17045</name>
</gene>
<evidence type="ECO:0000313" key="2">
    <source>
        <dbReference type="EMBL" id="MDK2125762.1"/>
    </source>
</evidence>
<comment type="caution">
    <text evidence="2">The sequence shown here is derived from an EMBL/GenBank/DDBJ whole genome shotgun (WGS) entry which is preliminary data.</text>
</comment>
<accession>A0ABT7E0C4</accession>
<feature type="non-terminal residue" evidence="2">
    <location>
        <position position="1"/>
    </location>
</feature>